<evidence type="ECO:0000256" key="6">
    <source>
        <dbReference type="SAM" id="Phobius"/>
    </source>
</evidence>
<protein>
    <recommendedName>
        <fullName evidence="2">histidine kinase</fullName>
        <ecNumber evidence="2">2.7.13.3</ecNumber>
    </recommendedName>
</protein>
<keyword evidence="11" id="KW-1185">Reference proteome</keyword>
<dbReference type="Pfam" id="PF02518">
    <property type="entry name" value="HATPase_c"/>
    <property type="match status" value="1"/>
</dbReference>
<keyword evidence="6" id="KW-0812">Transmembrane</keyword>
<dbReference type="Gene3D" id="3.30.450.20">
    <property type="entry name" value="PAS domain"/>
    <property type="match status" value="2"/>
</dbReference>
<dbReference type="PROSITE" id="PS50113">
    <property type="entry name" value="PAC"/>
    <property type="match status" value="1"/>
</dbReference>
<dbReference type="RefSeq" id="WP_264136167.1">
    <property type="nucleotide sequence ID" value="NZ_JAOYOD010000001.1"/>
</dbReference>
<dbReference type="Gene3D" id="1.10.287.130">
    <property type="match status" value="1"/>
</dbReference>
<sequence>MDLYGIVGSLLSLGLISGGTAIIFQKSKSYLKKNQLISEEKSEENQDYERLKLLFNRTQKEAKLGIWDWDLNTNKLTWSDEVYNIFDQPKFVKPSIEIIRAIIFPEELEEYDNAIKEVIDGGYPRRLQYRIETRNHFIKHISEKREVIKDNTGRAVRVLGTIQDISKQTQTTKYLFRTKNNYRLLTQTLPVGIYRSNKKGQVLFVNQTMVEMFGYNSEEEMMHRSCLEFYAEENTREGLIADLEIDGMLLDHKIMFRRKDGTIFVGTESSQIEGDEIHGVIQDVTARNAIEEEKNELISTLQRQNEDLERFAHIISHNLRIPLVNLMGLTQIMDESNLSTDNKEILGLMKQSTNNLDMIIKDLNKTVSIRDKKHEHYEVIYLTNCLDKLKSDLAEKINKHEVTINSNISKEDKMLSIPGFMNNIFAQLLDNSIKFRHKDRKPVIDISYRSTEKSHDFLIEDNGIGIDMKNNRERLFKLYEKFYPEYEGRGVGLYMAYNQINALKGNINIESEPGKGTLINISIPKENHS</sequence>
<name>A0ABT3CNQ7_9BACT</name>
<keyword evidence="10" id="KW-0067">ATP-binding</keyword>
<dbReference type="NCBIfam" id="TIGR00229">
    <property type="entry name" value="sensory_box"/>
    <property type="match status" value="1"/>
</dbReference>
<keyword evidence="4" id="KW-0808">Transferase</keyword>
<dbReference type="InterPro" id="IPR036890">
    <property type="entry name" value="HATPase_C_sf"/>
</dbReference>
<evidence type="ECO:0000256" key="2">
    <source>
        <dbReference type="ARBA" id="ARBA00012438"/>
    </source>
</evidence>
<evidence type="ECO:0000256" key="5">
    <source>
        <dbReference type="ARBA" id="ARBA00022777"/>
    </source>
</evidence>
<dbReference type="SMART" id="SM00091">
    <property type="entry name" value="PAS"/>
    <property type="match status" value="2"/>
</dbReference>
<dbReference type="Pfam" id="PF08447">
    <property type="entry name" value="PAS_3"/>
    <property type="match status" value="1"/>
</dbReference>
<accession>A0ABT3CNQ7</accession>
<dbReference type="InterPro" id="IPR000014">
    <property type="entry name" value="PAS"/>
</dbReference>
<keyword evidence="3" id="KW-0597">Phosphoprotein</keyword>
<dbReference type="InterPro" id="IPR000700">
    <property type="entry name" value="PAS-assoc_C"/>
</dbReference>
<dbReference type="InterPro" id="IPR005467">
    <property type="entry name" value="His_kinase_dom"/>
</dbReference>
<dbReference type="PROSITE" id="PS50112">
    <property type="entry name" value="PAS"/>
    <property type="match status" value="1"/>
</dbReference>
<organism evidence="10 11">
    <name type="scientific">Reichenbachiella ulvae</name>
    <dbReference type="NCBI Taxonomy" id="2980104"/>
    <lineage>
        <taxon>Bacteria</taxon>
        <taxon>Pseudomonadati</taxon>
        <taxon>Bacteroidota</taxon>
        <taxon>Cytophagia</taxon>
        <taxon>Cytophagales</taxon>
        <taxon>Reichenbachiellaceae</taxon>
        <taxon>Reichenbachiella</taxon>
    </lineage>
</organism>
<evidence type="ECO:0000313" key="11">
    <source>
        <dbReference type="Proteomes" id="UP001300692"/>
    </source>
</evidence>
<dbReference type="SMART" id="SM00388">
    <property type="entry name" value="HisKA"/>
    <property type="match status" value="1"/>
</dbReference>
<dbReference type="PROSITE" id="PS50109">
    <property type="entry name" value="HIS_KIN"/>
    <property type="match status" value="1"/>
</dbReference>
<keyword evidence="5" id="KW-0418">Kinase</keyword>
<keyword evidence="6" id="KW-0472">Membrane</keyword>
<comment type="caution">
    <text evidence="10">The sequence shown here is derived from an EMBL/GenBank/DDBJ whole genome shotgun (WGS) entry which is preliminary data.</text>
</comment>
<dbReference type="InterPro" id="IPR001610">
    <property type="entry name" value="PAC"/>
</dbReference>
<dbReference type="InterPro" id="IPR013767">
    <property type="entry name" value="PAS_fold"/>
</dbReference>
<dbReference type="EMBL" id="JAOYOD010000001">
    <property type="protein sequence ID" value="MCV9385376.1"/>
    <property type="molecule type" value="Genomic_DNA"/>
</dbReference>
<evidence type="ECO:0000256" key="4">
    <source>
        <dbReference type="ARBA" id="ARBA00022679"/>
    </source>
</evidence>
<dbReference type="CDD" id="cd00130">
    <property type="entry name" value="PAS"/>
    <property type="match status" value="2"/>
</dbReference>
<dbReference type="InterPro" id="IPR036097">
    <property type="entry name" value="HisK_dim/P_sf"/>
</dbReference>
<dbReference type="Pfam" id="PF00512">
    <property type="entry name" value="HisKA"/>
    <property type="match status" value="1"/>
</dbReference>
<evidence type="ECO:0000259" key="7">
    <source>
        <dbReference type="PROSITE" id="PS50109"/>
    </source>
</evidence>
<keyword evidence="10" id="KW-0547">Nucleotide-binding</keyword>
<dbReference type="SMART" id="SM00086">
    <property type="entry name" value="PAC"/>
    <property type="match status" value="2"/>
</dbReference>
<feature type="domain" description="PAS" evidence="8">
    <location>
        <begin position="178"/>
        <end position="234"/>
    </location>
</feature>
<proteinExistence type="predicted"/>
<dbReference type="GO" id="GO:0005524">
    <property type="term" value="F:ATP binding"/>
    <property type="evidence" value="ECO:0007669"/>
    <property type="project" value="UniProtKB-KW"/>
</dbReference>
<comment type="catalytic activity">
    <reaction evidence="1">
        <text>ATP + protein L-histidine = ADP + protein N-phospho-L-histidine.</text>
        <dbReference type="EC" id="2.7.13.3"/>
    </reaction>
</comment>
<dbReference type="InterPro" id="IPR003661">
    <property type="entry name" value="HisK_dim/P_dom"/>
</dbReference>
<dbReference type="InterPro" id="IPR003594">
    <property type="entry name" value="HATPase_dom"/>
</dbReference>
<dbReference type="EC" id="2.7.13.3" evidence="2"/>
<dbReference type="Proteomes" id="UP001300692">
    <property type="component" value="Unassembled WGS sequence"/>
</dbReference>
<dbReference type="PANTHER" id="PTHR43304:SF1">
    <property type="entry name" value="PAC DOMAIN-CONTAINING PROTEIN"/>
    <property type="match status" value="1"/>
</dbReference>
<feature type="domain" description="PAC" evidence="9">
    <location>
        <begin position="125"/>
        <end position="177"/>
    </location>
</feature>
<dbReference type="PANTHER" id="PTHR43304">
    <property type="entry name" value="PHYTOCHROME-LIKE PROTEIN CPH1"/>
    <property type="match status" value="1"/>
</dbReference>
<evidence type="ECO:0000259" key="8">
    <source>
        <dbReference type="PROSITE" id="PS50112"/>
    </source>
</evidence>
<dbReference type="InterPro" id="IPR004358">
    <property type="entry name" value="Sig_transdc_His_kin-like_C"/>
</dbReference>
<dbReference type="Gene3D" id="2.10.70.100">
    <property type="match status" value="1"/>
</dbReference>
<feature type="domain" description="Histidine kinase" evidence="7">
    <location>
        <begin position="314"/>
        <end position="527"/>
    </location>
</feature>
<reference evidence="10 11" key="1">
    <citation type="submission" date="2022-10" db="EMBL/GenBank/DDBJ databases">
        <title>Comparative genomics and taxonomic characterization of three novel marine species of genus Reichenbachiella exhibiting antioxidant and polysaccharide degradation activities.</title>
        <authorList>
            <person name="Muhammad N."/>
            <person name="Lee Y.-J."/>
            <person name="Ko J."/>
            <person name="Kim S.-G."/>
        </authorList>
    </citation>
    <scope>NUCLEOTIDE SEQUENCE [LARGE SCALE GENOMIC DNA]</scope>
    <source>
        <strain evidence="10 11">ABR2-5</strain>
    </source>
</reference>
<dbReference type="PRINTS" id="PR00344">
    <property type="entry name" value="BCTRLSENSOR"/>
</dbReference>
<dbReference type="InterPro" id="IPR013655">
    <property type="entry name" value="PAS_fold_3"/>
</dbReference>
<dbReference type="SUPFAM" id="SSF47384">
    <property type="entry name" value="Homodimeric domain of signal transducing histidine kinase"/>
    <property type="match status" value="1"/>
</dbReference>
<dbReference type="SUPFAM" id="SSF55874">
    <property type="entry name" value="ATPase domain of HSP90 chaperone/DNA topoisomerase II/histidine kinase"/>
    <property type="match status" value="1"/>
</dbReference>
<dbReference type="InterPro" id="IPR052162">
    <property type="entry name" value="Sensor_kinase/Photoreceptor"/>
</dbReference>
<dbReference type="SMART" id="SM00387">
    <property type="entry name" value="HATPase_c"/>
    <property type="match status" value="1"/>
</dbReference>
<dbReference type="Pfam" id="PF00989">
    <property type="entry name" value="PAS"/>
    <property type="match status" value="1"/>
</dbReference>
<keyword evidence="6" id="KW-1133">Transmembrane helix</keyword>
<gene>
    <name evidence="10" type="ORF">N7U62_01805</name>
</gene>
<evidence type="ECO:0000256" key="3">
    <source>
        <dbReference type="ARBA" id="ARBA00022553"/>
    </source>
</evidence>
<dbReference type="SUPFAM" id="SSF55785">
    <property type="entry name" value="PYP-like sensor domain (PAS domain)"/>
    <property type="match status" value="2"/>
</dbReference>
<evidence type="ECO:0000259" key="9">
    <source>
        <dbReference type="PROSITE" id="PS50113"/>
    </source>
</evidence>
<evidence type="ECO:0000256" key="1">
    <source>
        <dbReference type="ARBA" id="ARBA00000085"/>
    </source>
</evidence>
<dbReference type="InterPro" id="IPR035965">
    <property type="entry name" value="PAS-like_dom_sf"/>
</dbReference>
<feature type="transmembrane region" description="Helical" evidence="6">
    <location>
        <begin position="6"/>
        <end position="24"/>
    </location>
</feature>
<evidence type="ECO:0000313" key="10">
    <source>
        <dbReference type="EMBL" id="MCV9385376.1"/>
    </source>
</evidence>
<dbReference type="Gene3D" id="3.30.565.10">
    <property type="entry name" value="Histidine kinase-like ATPase, C-terminal domain"/>
    <property type="match status" value="1"/>
</dbReference>